<dbReference type="PANTHER" id="PTHR33969:SF2">
    <property type="entry name" value="SEGREGATION AND CONDENSATION PROTEIN A"/>
    <property type="match status" value="1"/>
</dbReference>
<comment type="similarity">
    <text evidence="2">Belongs to the ScpA family.</text>
</comment>
<comment type="subunit">
    <text evidence="2">Component of a cohesin-like complex composed of ScpA, ScpB and the Smc homodimer, in which ScpA and ScpB bind to the head domain of Smc. The presence of the three proteins is required for the association of the complex with DNA.</text>
</comment>
<dbReference type="Pfam" id="PF02616">
    <property type="entry name" value="SMC_ScpA"/>
    <property type="match status" value="1"/>
</dbReference>
<proteinExistence type="inferred from homology"/>
<comment type="subcellular location">
    <subcellularLocation>
        <location evidence="2">Cytoplasm</location>
    </subcellularLocation>
    <text evidence="2">Associated with two foci at the outer edges of the nucleoid region in young cells, and at four foci within both cell halves in older cells.</text>
</comment>
<dbReference type="GO" id="GO:0005737">
    <property type="term" value="C:cytoplasm"/>
    <property type="evidence" value="ECO:0007669"/>
    <property type="project" value="UniProtKB-SubCell"/>
</dbReference>
<protein>
    <recommendedName>
        <fullName evidence="1 2">Segregation and condensation protein A</fullName>
    </recommendedName>
</protein>
<comment type="function">
    <text evidence="2">Participates in chromosomal partition during cell division. May act via the formation of a condensin-like complex containing Smc and ScpB that pull DNA away from mid-cell into both cell halves.</text>
</comment>
<name>A0A0R2XB44_9BACT</name>
<dbReference type="PANTHER" id="PTHR33969">
    <property type="entry name" value="SEGREGATION AND CONDENSATION PROTEIN A"/>
    <property type="match status" value="1"/>
</dbReference>
<accession>A0A0R2XB44</accession>
<keyword evidence="2" id="KW-0963">Cytoplasm</keyword>
<keyword evidence="2" id="KW-0131">Cell cycle</keyword>
<dbReference type="HAMAP" id="MF_01805">
    <property type="entry name" value="ScpA"/>
    <property type="match status" value="1"/>
</dbReference>
<comment type="caution">
    <text evidence="4">The sequence shown here is derived from an EMBL/GenBank/DDBJ whole genome shotgun (WGS) entry which is preliminary data.</text>
</comment>
<dbReference type="GO" id="GO:0051301">
    <property type="term" value="P:cell division"/>
    <property type="evidence" value="ECO:0007669"/>
    <property type="project" value="UniProtKB-KW"/>
</dbReference>
<dbReference type="InterPro" id="IPR003768">
    <property type="entry name" value="ScpA"/>
</dbReference>
<feature type="region of interest" description="Disordered" evidence="3">
    <location>
        <begin position="254"/>
        <end position="273"/>
    </location>
</feature>
<evidence type="ECO:0000256" key="2">
    <source>
        <dbReference type="HAMAP-Rule" id="MF_01805"/>
    </source>
</evidence>
<dbReference type="Proteomes" id="UP000051220">
    <property type="component" value="Unassembled WGS sequence"/>
</dbReference>
<evidence type="ECO:0000256" key="1">
    <source>
        <dbReference type="ARBA" id="ARBA00044777"/>
    </source>
</evidence>
<sequence>MIPMLETPSSEALRVELSAFTGPLDLLLHLIKEQEMDIYEIRLEKLTEQYLARLDKMREENLAVAGEFLVMAATLIYLKSRTLLPVQDRPPEEVEDEDPKWELIRQLIEYRKFKEAAGQLGDREALHSRIFGRIPERVVVNQAMQGPGQVSMFDLVWAFQKVLRSVEERSRMGTFENDQYTVSQKIEFLLDRVAPDEEIFFEELFRTVSSRGEVVVTFLALLELIRLQQLSAVQEGPLKPIRIRRTPEGVLGVTSGEAPAVEGTGQSSGDSAV</sequence>
<dbReference type="GO" id="GO:0007059">
    <property type="term" value="P:chromosome segregation"/>
    <property type="evidence" value="ECO:0007669"/>
    <property type="project" value="UniProtKB-UniRule"/>
</dbReference>
<dbReference type="Gene3D" id="6.10.250.2410">
    <property type="match status" value="1"/>
</dbReference>
<feature type="compositionally biased region" description="Polar residues" evidence="3">
    <location>
        <begin position="264"/>
        <end position="273"/>
    </location>
</feature>
<evidence type="ECO:0000313" key="5">
    <source>
        <dbReference type="Proteomes" id="UP000051220"/>
    </source>
</evidence>
<keyword evidence="2" id="KW-0132">Cell division</keyword>
<reference evidence="4 5" key="1">
    <citation type="submission" date="2015-10" db="EMBL/GenBank/DDBJ databases">
        <title>Metagenome-Assembled Genomes uncover a global brackish microbiome.</title>
        <authorList>
            <person name="Hugerth L.W."/>
            <person name="Larsson J."/>
            <person name="Alneberg J."/>
            <person name="Lindh M.V."/>
            <person name="Legrand C."/>
            <person name="Pinhassi J."/>
            <person name="Andersson A.F."/>
        </authorList>
    </citation>
    <scope>NUCLEOTIDE SEQUENCE [LARGE SCALE GENOMIC DNA]</scope>
    <source>
        <strain evidence="4">BACL9 MAG-120924-bin69</strain>
    </source>
</reference>
<dbReference type="GO" id="GO:0006260">
    <property type="term" value="P:DNA replication"/>
    <property type="evidence" value="ECO:0007669"/>
    <property type="project" value="UniProtKB-UniRule"/>
</dbReference>
<dbReference type="EMBL" id="LIDN01000140">
    <property type="protein sequence ID" value="KRP33448.1"/>
    <property type="molecule type" value="Genomic_DNA"/>
</dbReference>
<evidence type="ECO:0000256" key="3">
    <source>
        <dbReference type="SAM" id="MobiDB-lite"/>
    </source>
</evidence>
<evidence type="ECO:0000313" key="4">
    <source>
        <dbReference type="EMBL" id="KRP33448.1"/>
    </source>
</evidence>
<organism evidence="4 5">
    <name type="scientific">Verrucomicrobia subdivision 6 bacterium BACL9 MAG-120924-bin69</name>
    <dbReference type="NCBI Taxonomy" id="1655635"/>
    <lineage>
        <taxon>Bacteria</taxon>
        <taxon>Pseudomonadati</taxon>
        <taxon>Verrucomicrobiota</taxon>
        <taxon>Verrucomicrobiia</taxon>
        <taxon>Verrucomicrobiales</taxon>
        <taxon>Verrucomicrobia subdivision 6</taxon>
    </lineage>
</organism>
<dbReference type="AlphaFoldDB" id="A0A0R2XB44"/>
<keyword evidence="2" id="KW-0159">Chromosome partition</keyword>
<gene>
    <name evidence="2" type="primary">scpA</name>
    <name evidence="4" type="ORF">ABS33_04680</name>
</gene>